<protein>
    <submittedName>
        <fullName evidence="2">Uncharacterized protein</fullName>
    </submittedName>
</protein>
<dbReference type="RefSeq" id="WP_186813087.1">
    <property type="nucleotide sequence ID" value="NZ_BJXM01000001.1"/>
</dbReference>
<dbReference type="EMBL" id="QWLB01000026">
    <property type="protein sequence ID" value="RIH92053.1"/>
    <property type="molecule type" value="Genomic_DNA"/>
</dbReference>
<accession>A0A399F7J0</accession>
<gene>
    <name evidence="2" type="ORF">Mgrana_02023</name>
</gene>
<sequence length="160" mass="17200">MFRPSKLEPLLISSLFLPFALQLLGWAGTPLGQGPCGTLGLDPLEAPQGFYAQMLLWGISLLMTLGFVLLMLRLMYNRPLSPAQARPWARLAGGLAGLTALVYLLSRIAPLPVPSPLGWLWAPPTPMDAVGGLMLVVWLGQMGLAWLWGQGVSSPRQLGA</sequence>
<feature type="transmembrane region" description="Helical" evidence="1">
    <location>
        <begin position="88"/>
        <end position="109"/>
    </location>
</feature>
<keyword evidence="1" id="KW-0812">Transmembrane</keyword>
<evidence type="ECO:0000313" key="3">
    <source>
        <dbReference type="Proteomes" id="UP000266178"/>
    </source>
</evidence>
<name>A0A399F7J0_9DEIN</name>
<organism evidence="2 3">
    <name type="scientific">Meiothermus granaticius NBRC 107808</name>
    <dbReference type="NCBI Taxonomy" id="1227551"/>
    <lineage>
        <taxon>Bacteria</taxon>
        <taxon>Thermotogati</taxon>
        <taxon>Deinococcota</taxon>
        <taxon>Deinococci</taxon>
        <taxon>Thermales</taxon>
        <taxon>Thermaceae</taxon>
        <taxon>Meiothermus</taxon>
    </lineage>
</organism>
<keyword evidence="1" id="KW-1133">Transmembrane helix</keyword>
<keyword evidence="3" id="KW-1185">Reference proteome</keyword>
<dbReference type="AlphaFoldDB" id="A0A399F7J0"/>
<evidence type="ECO:0000256" key="1">
    <source>
        <dbReference type="SAM" id="Phobius"/>
    </source>
</evidence>
<feature type="transmembrane region" description="Helical" evidence="1">
    <location>
        <begin position="129"/>
        <end position="148"/>
    </location>
</feature>
<reference evidence="2 3" key="1">
    <citation type="submission" date="2018-08" db="EMBL/GenBank/DDBJ databases">
        <title>Meiothermus granaticius genome AF-68 sequencing project.</title>
        <authorList>
            <person name="Da Costa M.S."/>
            <person name="Albuquerque L."/>
            <person name="Raposo P."/>
            <person name="Froufe H.J.C."/>
            <person name="Barroso C.S."/>
            <person name="Egas C."/>
        </authorList>
    </citation>
    <scope>NUCLEOTIDE SEQUENCE [LARGE SCALE GENOMIC DNA]</scope>
    <source>
        <strain evidence="2 3">AF-68</strain>
    </source>
</reference>
<comment type="caution">
    <text evidence="2">The sequence shown here is derived from an EMBL/GenBank/DDBJ whole genome shotgun (WGS) entry which is preliminary data.</text>
</comment>
<proteinExistence type="predicted"/>
<feature type="transmembrane region" description="Helical" evidence="1">
    <location>
        <begin position="51"/>
        <end position="76"/>
    </location>
</feature>
<keyword evidence="1" id="KW-0472">Membrane</keyword>
<dbReference type="Proteomes" id="UP000266178">
    <property type="component" value="Unassembled WGS sequence"/>
</dbReference>
<evidence type="ECO:0000313" key="2">
    <source>
        <dbReference type="EMBL" id="RIH92053.1"/>
    </source>
</evidence>